<dbReference type="InterPro" id="IPR039537">
    <property type="entry name" value="Retrotran_Ty1/copia-like"/>
</dbReference>
<feature type="region of interest" description="Disordered" evidence="12">
    <location>
        <begin position="1361"/>
        <end position="1396"/>
    </location>
</feature>
<evidence type="ECO:0000256" key="6">
    <source>
        <dbReference type="ARBA" id="ARBA00022908"/>
    </source>
</evidence>
<dbReference type="PANTHER" id="PTHR42648:SF11">
    <property type="entry name" value="TRANSPOSON TY4-P GAG-POL POLYPROTEIN"/>
    <property type="match status" value="1"/>
</dbReference>
<evidence type="ECO:0000256" key="7">
    <source>
        <dbReference type="ARBA" id="ARBA00022918"/>
    </source>
</evidence>
<keyword evidence="2" id="KW-0479">Metal-binding</keyword>
<evidence type="ECO:0000256" key="4">
    <source>
        <dbReference type="ARBA" id="ARBA00022801"/>
    </source>
</evidence>
<dbReference type="Pfam" id="PF25597">
    <property type="entry name" value="SH3_retrovirus"/>
    <property type="match status" value="1"/>
</dbReference>
<evidence type="ECO:0000256" key="2">
    <source>
        <dbReference type="ARBA" id="ARBA00022723"/>
    </source>
</evidence>
<evidence type="ECO:0000313" key="16">
    <source>
        <dbReference type="Proteomes" id="UP001151760"/>
    </source>
</evidence>
<evidence type="ECO:0000256" key="12">
    <source>
        <dbReference type="SAM" id="MobiDB-lite"/>
    </source>
</evidence>
<keyword evidence="8" id="KW-0808">Transferase</keyword>
<proteinExistence type="predicted"/>
<feature type="domain" description="Retroviral polymerase SH3-like" evidence="14">
    <location>
        <begin position="745"/>
        <end position="800"/>
    </location>
</feature>
<feature type="domain" description="Reverse transcriptase Ty1/copia-type" evidence="13">
    <location>
        <begin position="1428"/>
        <end position="1508"/>
    </location>
</feature>
<keyword evidence="1" id="KW-0540">Nuclease</keyword>
<organism evidence="15 16">
    <name type="scientific">Tanacetum coccineum</name>
    <dbReference type="NCBI Taxonomy" id="301880"/>
    <lineage>
        <taxon>Eukaryota</taxon>
        <taxon>Viridiplantae</taxon>
        <taxon>Streptophyta</taxon>
        <taxon>Embryophyta</taxon>
        <taxon>Tracheophyta</taxon>
        <taxon>Spermatophyta</taxon>
        <taxon>Magnoliopsida</taxon>
        <taxon>eudicotyledons</taxon>
        <taxon>Gunneridae</taxon>
        <taxon>Pentapetalae</taxon>
        <taxon>asterids</taxon>
        <taxon>campanulids</taxon>
        <taxon>Asterales</taxon>
        <taxon>Asteraceae</taxon>
        <taxon>Asteroideae</taxon>
        <taxon>Anthemideae</taxon>
        <taxon>Anthemidinae</taxon>
        <taxon>Tanacetum</taxon>
    </lineage>
</organism>
<keyword evidence="9" id="KW-0233">DNA recombination</keyword>
<dbReference type="PANTHER" id="PTHR42648">
    <property type="entry name" value="TRANSPOSASE, PUTATIVE-RELATED"/>
    <property type="match status" value="1"/>
</dbReference>
<dbReference type="InterPro" id="IPR057670">
    <property type="entry name" value="SH3_retrovirus"/>
</dbReference>
<keyword evidence="8" id="KW-0548">Nucleotidyltransferase</keyword>
<reference evidence="15" key="1">
    <citation type="journal article" date="2022" name="Int. J. Mol. Sci.">
        <title>Draft Genome of Tanacetum Coccineum: Genomic Comparison of Closely Related Tanacetum-Family Plants.</title>
        <authorList>
            <person name="Yamashiro T."/>
            <person name="Shiraishi A."/>
            <person name="Nakayama K."/>
            <person name="Satake H."/>
        </authorList>
    </citation>
    <scope>NUCLEOTIDE SEQUENCE</scope>
</reference>
<dbReference type="EMBL" id="BQNB010013173">
    <property type="protein sequence ID" value="GJT12743.1"/>
    <property type="molecule type" value="Genomic_DNA"/>
</dbReference>
<evidence type="ECO:0000256" key="10">
    <source>
        <dbReference type="ARBA" id="ARBA00023268"/>
    </source>
</evidence>
<reference evidence="15" key="2">
    <citation type="submission" date="2022-01" db="EMBL/GenBank/DDBJ databases">
        <authorList>
            <person name="Yamashiro T."/>
            <person name="Shiraishi A."/>
            <person name="Satake H."/>
            <person name="Nakayama K."/>
        </authorList>
    </citation>
    <scope>NUCLEOTIDE SEQUENCE</scope>
</reference>
<gene>
    <name evidence="15" type="ORF">Tco_0859785</name>
</gene>
<keyword evidence="5" id="KW-0460">Magnesium</keyword>
<feature type="compositionally biased region" description="Basic and acidic residues" evidence="12">
    <location>
        <begin position="1370"/>
        <end position="1396"/>
    </location>
</feature>
<keyword evidence="6" id="KW-0229">DNA integration</keyword>
<dbReference type="InterPro" id="IPR013103">
    <property type="entry name" value="RVT_2"/>
</dbReference>
<keyword evidence="3" id="KW-0255">Endonuclease</keyword>
<keyword evidence="8" id="KW-0239">DNA-directed DNA polymerase</keyword>
<dbReference type="Proteomes" id="UP001151760">
    <property type="component" value="Unassembled WGS sequence"/>
</dbReference>
<comment type="caution">
    <text evidence="15">The sequence shown here is derived from an EMBL/GenBank/DDBJ whole genome shotgun (WGS) entry which is preliminary data.</text>
</comment>
<keyword evidence="11" id="KW-0175">Coiled coil</keyword>
<protein>
    <submittedName>
        <fullName evidence="15">Retrovirus-related pol polyprotein from transposon TNT 1-94</fullName>
    </submittedName>
</protein>
<evidence type="ECO:0000313" key="15">
    <source>
        <dbReference type="EMBL" id="GJT12743.1"/>
    </source>
</evidence>
<keyword evidence="10" id="KW-0511">Multifunctional enzyme</keyword>
<evidence type="ECO:0000259" key="14">
    <source>
        <dbReference type="Pfam" id="PF25597"/>
    </source>
</evidence>
<keyword evidence="7" id="KW-0695">RNA-directed DNA polymerase</keyword>
<keyword evidence="16" id="KW-1185">Reference proteome</keyword>
<evidence type="ECO:0000256" key="5">
    <source>
        <dbReference type="ARBA" id="ARBA00022842"/>
    </source>
</evidence>
<evidence type="ECO:0000259" key="13">
    <source>
        <dbReference type="Pfam" id="PF07727"/>
    </source>
</evidence>
<evidence type="ECO:0000256" key="8">
    <source>
        <dbReference type="ARBA" id="ARBA00022932"/>
    </source>
</evidence>
<evidence type="ECO:0000256" key="9">
    <source>
        <dbReference type="ARBA" id="ARBA00023172"/>
    </source>
</evidence>
<keyword evidence="4" id="KW-0378">Hydrolase</keyword>
<sequence>MKVKALKTQATASRPIKALTMYPPNTPATLVPRVLSSAKASIKITFLCNTKLFSILKKLYKRITPTGLTEEERGFEQTKACYLTEEAEVDQNVVDRKHDEIERKNLLIAHDNLIVDCLSKEVFYVATNSELNVSRFTEMHDAHTIVEARCLELEAELSNLRDKIQNDNHNELVKRFSNLEVNHLNLQLKYQNLKESFGNNPSTPARDTPDFDSAFVIRKMKASLQGKDNVIKKLKTQISHLQETRSEADRTLDFRALDFQITQLTEKVTVLQEQNELFRAENGKIKQHYKELYDSIKITRAKHLEQTTALSTENENLKAQIQNKVKSVTNDHVKPTVLAPGKYAKDVEPIPPRNRNNRAVHLDYLRHLKESVETLREIVEEAKVERPLDRSIVYACRYTKHSQELLEYAIDTCPKDYNQRDKKKKQVTFKEQCNTQKHVEQLNTQKTNAPVPPSTRVNCCTDASGSQHRSNNKKNRISPAKGVNKMKVEEHHRINKSHLRTTNRIDSNSSFKHTLINSNSNSVCQTCNKCLISANHDMCAVDYLQSVKAPPSINNSHNVVRKVKQVWKPKQVRQVWKPTGKVLTSVGHIDHPLFIETVRFKNDHFGAILGYGDYGAIMGYGDYVVGDSVISRVYYVEGLGHNLFSVGQFCDSDLEVAFRKHSCYCQGSTVVRLLSIKMERTLVEGRSSDNAKSFKAPMFLWAEAVATACYTQNRSLIHTRHDKTPYELVHNKKPDLTFFRVFGALCYPTNDSENLGKLQPRADIGIFIGYAPSRKGYRIYNKRTRQIMETIHVQFDELTEQMAPVQSSPGPAPSLLTPGPISSGLVPNPAPAIPYDPIPNVVQDPVIPTGPSVSISIDLDAPSGSHISSPLDHHSSSVHHGVAGEQYAEVNPFAAADPEPFVNVFAPDPTSEASSSGEIMMPEPNQIHSTFINYPGKWTRLSSLLITIIGESLIRRFTRKQLATDALCCFYNSVLSKIEQKTSNLQLLKTAGFQVFTEESGIDRLVGNVIVAKDFVKEKVLILKNPCPGLQISQNPRGIFINQSKYANEILKKFDLHKSDPVDTPMVERTKLDENFRGPLLTRPIYLQHDWEAEYITMLVAVPKSYGCGLNYSDYGFAYNSHPFYCDTRVFIASAVTTTLATPGAPENDSNSILQRPWHKSVSKPETLKSLKVDQDEYGLASMLDEDGRCTGINLNKGTSDDVLAENGVTTDVVRSTWLDVWKLKINGVRITVLASDLTPQLDDIEKVGPHGSGGLSYGGKEDTSFQWRNCEHAVRKVTTSHEGNSTSTRMTNTIVTTPVNVTGAPVTNTVANHAEKPEKFNGQNFKRWQQKMFFYLGTLNLAWFLNETAPQLRMERLNLGNSPTANIKGKGDRQRDNTDLQDERQDRPKEEEVELRQSKMEIIEKSFGPNFVSFMVENEPTSNLEAIMDLPPGCKPLGYKWIFKKKMKANGTIDEYKARLKIKEFRQQEGLDYFVTYSTRITSVNMILDIAALRNLEVHQKLDVKRKF</sequence>
<feature type="coiled-coil region" evidence="11">
    <location>
        <begin position="224"/>
        <end position="281"/>
    </location>
</feature>
<name>A0ABQ5BDZ1_9ASTR</name>
<accession>A0ABQ5BDZ1</accession>
<evidence type="ECO:0000256" key="3">
    <source>
        <dbReference type="ARBA" id="ARBA00022759"/>
    </source>
</evidence>
<evidence type="ECO:0000256" key="11">
    <source>
        <dbReference type="SAM" id="Coils"/>
    </source>
</evidence>
<feature type="coiled-coil region" evidence="11">
    <location>
        <begin position="143"/>
        <end position="196"/>
    </location>
</feature>
<dbReference type="Pfam" id="PF07727">
    <property type="entry name" value="RVT_2"/>
    <property type="match status" value="1"/>
</dbReference>
<evidence type="ECO:0000256" key="1">
    <source>
        <dbReference type="ARBA" id="ARBA00022722"/>
    </source>
</evidence>